<dbReference type="Pfam" id="PF00126">
    <property type="entry name" value="HTH_1"/>
    <property type="match status" value="1"/>
</dbReference>
<dbReference type="InterPro" id="IPR036388">
    <property type="entry name" value="WH-like_DNA-bd_sf"/>
</dbReference>
<evidence type="ECO:0000256" key="2">
    <source>
        <dbReference type="ARBA" id="ARBA00023015"/>
    </source>
</evidence>
<dbReference type="SUPFAM" id="SSF53850">
    <property type="entry name" value="Periplasmic binding protein-like II"/>
    <property type="match status" value="1"/>
</dbReference>
<comment type="caution">
    <text evidence="6">The sequence shown here is derived from an EMBL/GenBank/DDBJ whole genome shotgun (WGS) entry which is preliminary data.</text>
</comment>
<keyword evidence="7" id="KW-1185">Reference proteome</keyword>
<dbReference type="EMBL" id="JBHSIV010000002">
    <property type="protein sequence ID" value="MFC5060916.1"/>
    <property type="molecule type" value="Genomic_DNA"/>
</dbReference>
<dbReference type="Gene3D" id="1.10.10.10">
    <property type="entry name" value="Winged helix-like DNA-binding domain superfamily/Winged helix DNA-binding domain"/>
    <property type="match status" value="1"/>
</dbReference>
<evidence type="ECO:0000256" key="1">
    <source>
        <dbReference type="ARBA" id="ARBA00009437"/>
    </source>
</evidence>
<dbReference type="InterPro" id="IPR000847">
    <property type="entry name" value="LysR_HTH_N"/>
</dbReference>
<gene>
    <name evidence="6" type="ORF">ACFPBZ_01755</name>
</gene>
<dbReference type="Pfam" id="PF03466">
    <property type="entry name" value="LysR_substrate"/>
    <property type="match status" value="1"/>
</dbReference>
<evidence type="ECO:0000259" key="5">
    <source>
        <dbReference type="PROSITE" id="PS50931"/>
    </source>
</evidence>
<dbReference type="InterPro" id="IPR005119">
    <property type="entry name" value="LysR_subst-bd"/>
</dbReference>
<protein>
    <submittedName>
        <fullName evidence="6">LysR substrate-binding domain-containing protein</fullName>
    </submittedName>
</protein>
<dbReference type="Gene3D" id="3.40.190.10">
    <property type="entry name" value="Periplasmic binding protein-like II"/>
    <property type="match status" value="2"/>
</dbReference>
<dbReference type="RefSeq" id="WP_378034274.1">
    <property type="nucleotide sequence ID" value="NZ_JBHSIV010000002.1"/>
</dbReference>
<dbReference type="InterPro" id="IPR036390">
    <property type="entry name" value="WH_DNA-bd_sf"/>
</dbReference>
<dbReference type="PROSITE" id="PS50931">
    <property type="entry name" value="HTH_LYSR"/>
    <property type="match status" value="1"/>
</dbReference>
<evidence type="ECO:0000313" key="6">
    <source>
        <dbReference type="EMBL" id="MFC5060916.1"/>
    </source>
</evidence>
<accession>A0ABV9YE80</accession>
<evidence type="ECO:0000256" key="3">
    <source>
        <dbReference type="ARBA" id="ARBA00023125"/>
    </source>
</evidence>
<dbReference type="SUPFAM" id="SSF46785">
    <property type="entry name" value="Winged helix' DNA-binding domain"/>
    <property type="match status" value="1"/>
</dbReference>
<proteinExistence type="inferred from homology"/>
<dbReference type="PANTHER" id="PTHR30346">
    <property type="entry name" value="TRANSCRIPTIONAL DUAL REGULATOR HCAR-RELATED"/>
    <property type="match status" value="1"/>
</dbReference>
<organism evidence="6 7">
    <name type="scientific">Actinomycetospora atypica</name>
    <dbReference type="NCBI Taxonomy" id="1290095"/>
    <lineage>
        <taxon>Bacteria</taxon>
        <taxon>Bacillati</taxon>
        <taxon>Actinomycetota</taxon>
        <taxon>Actinomycetes</taxon>
        <taxon>Pseudonocardiales</taxon>
        <taxon>Pseudonocardiaceae</taxon>
        <taxon>Actinomycetospora</taxon>
    </lineage>
</organism>
<dbReference type="CDD" id="cd08414">
    <property type="entry name" value="PBP2_LTTR_aromatics_like"/>
    <property type="match status" value="1"/>
</dbReference>
<keyword evidence="4" id="KW-0804">Transcription</keyword>
<feature type="domain" description="HTH lysR-type" evidence="5">
    <location>
        <begin position="3"/>
        <end position="60"/>
    </location>
</feature>
<keyword evidence="2" id="KW-0805">Transcription regulation</keyword>
<reference evidence="7" key="1">
    <citation type="journal article" date="2019" name="Int. J. Syst. Evol. Microbiol.">
        <title>The Global Catalogue of Microorganisms (GCM) 10K type strain sequencing project: providing services to taxonomists for standard genome sequencing and annotation.</title>
        <authorList>
            <consortium name="The Broad Institute Genomics Platform"/>
            <consortium name="The Broad Institute Genome Sequencing Center for Infectious Disease"/>
            <person name="Wu L."/>
            <person name="Ma J."/>
        </authorList>
    </citation>
    <scope>NUCLEOTIDE SEQUENCE [LARGE SCALE GENOMIC DNA]</scope>
    <source>
        <strain evidence="7">CGMCC 4.7093</strain>
    </source>
</reference>
<evidence type="ECO:0000256" key="4">
    <source>
        <dbReference type="ARBA" id="ARBA00023163"/>
    </source>
</evidence>
<evidence type="ECO:0000313" key="7">
    <source>
        <dbReference type="Proteomes" id="UP001595947"/>
    </source>
</evidence>
<comment type="similarity">
    <text evidence="1">Belongs to the LysR transcriptional regulatory family.</text>
</comment>
<dbReference type="Proteomes" id="UP001595947">
    <property type="component" value="Unassembled WGS sequence"/>
</dbReference>
<dbReference type="PANTHER" id="PTHR30346:SF28">
    <property type="entry name" value="HTH-TYPE TRANSCRIPTIONAL REGULATOR CYNR"/>
    <property type="match status" value="1"/>
</dbReference>
<keyword evidence="3" id="KW-0238">DNA-binding</keyword>
<dbReference type="PRINTS" id="PR00039">
    <property type="entry name" value="HTHLYSR"/>
</dbReference>
<sequence>MDLELRQLRTFLAVATELHFSRAARRLHVSQPALSQQVRALEKSLGVALFDRSSRATELTAAGRVLFEAAPRVLYEAERAQALVTQAAQGAVGLLVVGSVGTALASITPRILRSVRASFPDLRLEVSQHDTSAQLVALADGRLDVGLVRAARPTESVAVDHLVAEPLLCAVPTDHRLAGGPTVDPAALADEPFVLWPRPLGRAFFDIIVSYCLDHGFSPRIVAEGADIETQLGLVAAGLGVSLQPSYYANLRPPGVVFLPLEGDVPEVALQVAYRRSDRSPAVAHFVAAALECAAGMSPAPGAV</sequence>
<name>A0ABV9YE80_9PSEU</name>